<keyword evidence="2" id="KW-1185">Reference proteome</keyword>
<dbReference type="EMBL" id="HE576755">
    <property type="protein sequence ID" value="CCC70006.1"/>
    <property type="molecule type" value="Genomic_DNA"/>
</dbReference>
<dbReference type="OrthoDB" id="4070639at2759"/>
<reference evidence="1 2" key="1">
    <citation type="journal article" date="2011" name="Proc. Natl. Acad. Sci. U.S.A.">
        <title>Evolutionary erosion of yeast sex chromosomes by mating-type switching accidents.</title>
        <authorList>
            <person name="Gordon J.L."/>
            <person name="Armisen D."/>
            <person name="Proux-Wera E."/>
            <person name="Oheigeartaigh S.S."/>
            <person name="Byrne K.P."/>
            <person name="Wolfe K.H."/>
        </authorList>
    </citation>
    <scope>NUCLEOTIDE SEQUENCE [LARGE SCALE GENOMIC DNA]</scope>
    <source>
        <strain evidence="2">ATCC 76901 / BCRC 22586 / CBS 4309 / NBRC 1992 / NRRL Y-12630</strain>
    </source>
</reference>
<name>G0VEL5_NAUCA</name>
<gene>
    <name evidence="1" type="primary">NCAS0D04250</name>
    <name evidence="1" type="ordered locus">NCAS_0D04250</name>
</gene>
<sequence length="169" mass="19534">MSFPIELIAQTSLDEDVFSFSLNNENNYMDENCFTTAMASPLDLNTHIHENEMDEEQEQEEEDDYEDLSLLNSPLSLNNSHMKLQNNNSNNRLSQKTFESPALLHSFEDDDIFQLDDSEIQFNMDSMTASSASSWDHPRVKEAKNITDRLTESYANAAQQNYRLWLSSF</sequence>
<dbReference type="RefSeq" id="XP_003676367.1">
    <property type="nucleotide sequence ID" value="XM_003676319.1"/>
</dbReference>
<protein>
    <submittedName>
        <fullName evidence="1">Uncharacterized protein</fullName>
    </submittedName>
</protein>
<dbReference type="GeneID" id="96903612"/>
<organism evidence="1 2">
    <name type="scientific">Naumovozyma castellii</name>
    <name type="common">Yeast</name>
    <name type="synonym">Saccharomyces castellii</name>
    <dbReference type="NCBI Taxonomy" id="27288"/>
    <lineage>
        <taxon>Eukaryota</taxon>
        <taxon>Fungi</taxon>
        <taxon>Dikarya</taxon>
        <taxon>Ascomycota</taxon>
        <taxon>Saccharomycotina</taxon>
        <taxon>Saccharomycetes</taxon>
        <taxon>Saccharomycetales</taxon>
        <taxon>Saccharomycetaceae</taxon>
        <taxon>Naumovozyma</taxon>
    </lineage>
</organism>
<reference key="2">
    <citation type="submission" date="2011-08" db="EMBL/GenBank/DDBJ databases">
        <title>Genome sequence of Naumovozyma castellii.</title>
        <authorList>
            <person name="Gordon J.L."/>
            <person name="Armisen D."/>
            <person name="Proux-Wera E."/>
            <person name="OhEigeartaigh S.S."/>
            <person name="Byrne K.P."/>
            <person name="Wolfe K.H."/>
        </authorList>
    </citation>
    <scope>NUCLEOTIDE SEQUENCE</scope>
    <source>
        <strain>Type strain:CBS 4309</strain>
    </source>
</reference>
<dbReference type="FunCoup" id="G0VEL5">
    <property type="interactions" value="62"/>
</dbReference>
<dbReference type="Proteomes" id="UP000001640">
    <property type="component" value="Chromosome 4"/>
</dbReference>
<dbReference type="AlphaFoldDB" id="G0VEL5"/>
<dbReference type="OMA" id="HIHENEM"/>
<dbReference type="InParanoid" id="G0VEL5"/>
<evidence type="ECO:0000313" key="2">
    <source>
        <dbReference type="Proteomes" id="UP000001640"/>
    </source>
</evidence>
<dbReference type="HOGENOM" id="CLU_1578935_0_0_1"/>
<accession>G0VEL5</accession>
<dbReference type="KEGG" id="ncs:NCAS_0D04250"/>
<evidence type="ECO:0000313" key="1">
    <source>
        <dbReference type="EMBL" id="CCC70006.1"/>
    </source>
</evidence>
<proteinExistence type="predicted"/>